<keyword evidence="4 8" id="KW-0802">TPR repeat</keyword>
<dbReference type="Pfam" id="PF00254">
    <property type="entry name" value="FKBP_C"/>
    <property type="match status" value="1"/>
</dbReference>
<proteinExistence type="predicted"/>
<dbReference type="EC" id="5.2.1.8" evidence="2 7"/>
<comment type="caution">
    <text evidence="11">The sequence shown here is derived from an EMBL/GenBank/DDBJ whole genome shotgun (WGS) entry which is preliminary data.</text>
</comment>
<evidence type="ECO:0000256" key="1">
    <source>
        <dbReference type="ARBA" id="ARBA00000971"/>
    </source>
</evidence>
<feature type="region of interest" description="Disordered" evidence="9">
    <location>
        <begin position="378"/>
        <end position="425"/>
    </location>
</feature>
<keyword evidence="5 7" id="KW-0697">Rotamase</keyword>
<dbReference type="PROSITE" id="PS50005">
    <property type="entry name" value="TPR"/>
    <property type="match status" value="1"/>
</dbReference>
<dbReference type="InterPro" id="IPR019734">
    <property type="entry name" value="TPR_rpt"/>
</dbReference>
<keyword evidence="12" id="KW-1185">Reference proteome</keyword>
<evidence type="ECO:0000256" key="6">
    <source>
        <dbReference type="ARBA" id="ARBA00023235"/>
    </source>
</evidence>
<keyword evidence="3" id="KW-0677">Repeat</keyword>
<dbReference type="EMBL" id="JAAAJB010000611">
    <property type="protein sequence ID" value="KAG0253069.1"/>
    <property type="molecule type" value="Genomic_DNA"/>
</dbReference>
<dbReference type="Proteomes" id="UP000807716">
    <property type="component" value="Unassembled WGS sequence"/>
</dbReference>
<dbReference type="Pfam" id="PF14559">
    <property type="entry name" value="TPR_19"/>
    <property type="match status" value="1"/>
</dbReference>
<evidence type="ECO:0000256" key="3">
    <source>
        <dbReference type="ARBA" id="ARBA00022737"/>
    </source>
</evidence>
<evidence type="ECO:0000256" key="8">
    <source>
        <dbReference type="PROSITE-ProRule" id="PRU00339"/>
    </source>
</evidence>
<sequence length="474" mass="50912">MATPEIPEDYLPIVEGQLWKKILREGTGESPVPKSTVDVHYVGTLWPSGDKFDSSRDRGSVFSFPLGVIKGWDEGVKTMKVGELAELICAPDYAYGERGQGTIPANATLKFEVELLDFHEPVDTPAAKMALAQKKKEEGNIAFKAGDNVKAELAYNNGFEALRILSDFSPELEEEARALKGTLLSNSAAAQLKMQEYTKAIDSCQKALDFQKNNAKLLYRLAQGYLGIGEFDQARQVVKRGQEVAPEDASFKNLLNTIAVKEAAFRKKEKETYQKMSLLQSRGFERNIALCKSAGGGATVTVAAILLECATLATIVSVPAQSHTATTVTTAAAAATVPAASYPTTMQVVPSSSPFRASAFAPLPTRTSLQEKSLVVAPGSTPSSIQLNPRPMRGQSTYHNTTTTKATSDQQQQHKQGGKADENALRAGGVRLRAIRSARSVREVIDGSILQPSVGGSNSGDNSRTVALVEVFGV</sequence>
<dbReference type="SMART" id="SM00028">
    <property type="entry name" value="TPR"/>
    <property type="match status" value="2"/>
</dbReference>
<keyword evidence="6 7" id="KW-0413">Isomerase</keyword>
<evidence type="ECO:0000256" key="7">
    <source>
        <dbReference type="PROSITE-ProRule" id="PRU00277"/>
    </source>
</evidence>
<dbReference type="InterPro" id="IPR011990">
    <property type="entry name" value="TPR-like_helical_dom_sf"/>
</dbReference>
<organism evidence="11 12">
    <name type="scientific">Actinomortierella ambigua</name>
    <dbReference type="NCBI Taxonomy" id="1343610"/>
    <lineage>
        <taxon>Eukaryota</taxon>
        <taxon>Fungi</taxon>
        <taxon>Fungi incertae sedis</taxon>
        <taxon>Mucoromycota</taxon>
        <taxon>Mortierellomycotina</taxon>
        <taxon>Mortierellomycetes</taxon>
        <taxon>Mortierellales</taxon>
        <taxon>Mortierellaceae</taxon>
        <taxon>Actinomortierella</taxon>
    </lineage>
</organism>
<dbReference type="Gene3D" id="1.25.40.10">
    <property type="entry name" value="Tetratricopeptide repeat domain"/>
    <property type="match status" value="1"/>
</dbReference>
<evidence type="ECO:0000256" key="9">
    <source>
        <dbReference type="SAM" id="MobiDB-lite"/>
    </source>
</evidence>
<feature type="repeat" description="TPR" evidence="8">
    <location>
        <begin position="215"/>
        <end position="248"/>
    </location>
</feature>
<feature type="domain" description="PPIase FKBP-type" evidence="10">
    <location>
        <begin position="34"/>
        <end position="119"/>
    </location>
</feature>
<dbReference type="PANTHER" id="PTHR46512:SF9">
    <property type="entry name" value="PEPTIDYLPROLYL ISOMERASE"/>
    <property type="match status" value="1"/>
</dbReference>
<dbReference type="Gene3D" id="3.10.50.40">
    <property type="match status" value="1"/>
</dbReference>
<dbReference type="AlphaFoldDB" id="A0A9P6PSE8"/>
<feature type="compositionally biased region" description="Polar residues" evidence="9">
    <location>
        <begin position="394"/>
        <end position="415"/>
    </location>
</feature>
<evidence type="ECO:0000256" key="4">
    <source>
        <dbReference type="ARBA" id="ARBA00022803"/>
    </source>
</evidence>
<dbReference type="FunFam" id="3.10.50.40:FF:000006">
    <property type="entry name" value="Peptidyl-prolyl cis-trans isomerase"/>
    <property type="match status" value="1"/>
</dbReference>
<reference evidence="11" key="1">
    <citation type="journal article" date="2020" name="Fungal Divers.">
        <title>Resolving the Mortierellaceae phylogeny through synthesis of multi-gene phylogenetics and phylogenomics.</title>
        <authorList>
            <person name="Vandepol N."/>
            <person name="Liber J."/>
            <person name="Desiro A."/>
            <person name="Na H."/>
            <person name="Kennedy M."/>
            <person name="Barry K."/>
            <person name="Grigoriev I.V."/>
            <person name="Miller A.N."/>
            <person name="O'Donnell K."/>
            <person name="Stajich J.E."/>
            <person name="Bonito G."/>
        </authorList>
    </citation>
    <scope>NUCLEOTIDE SEQUENCE</scope>
    <source>
        <strain evidence="11">BC1065</strain>
    </source>
</reference>
<dbReference type="PANTHER" id="PTHR46512">
    <property type="entry name" value="PEPTIDYLPROLYL ISOMERASE"/>
    <property type="match status" value="1"/>
</dbReference>
<dbReference type="GO" id="GO:0003755">
    <property type="term" value="F:peptidyl-prolyl cis-trans isomerase activity"/>
    <property type="evidence" value="ECO:0007669"/>
    <property type="project" value="UniProtKB-KW"/>
</dbReference>
<dbReference type="SUPFAM" id="SSF54534">
    <property type="entry name" value="FKBP-like"/>
    <property type="match status" value="1"/>
</dbReference>
<evidence type="ECO:0000313" key="11">
    <source>
        <dbReference type="EMBL" id="KAG0253069.1"/>
    </source>
</evidence>
<protein>
    <recommendedName>
        <fullName evidence="2 7">peptidylprolyl isomerase</fullName>
        <ecNumber evidence="2 7">5.2.1.8</ecNumber>
    </recommendedName>
</protein>
<evidence type="ECO:0000256" key="2">
    <source>
        <dbReference type="ARBA" id="ARBA00013194"/>
    </source>
</evidence>
<dbReference type="OrthoDB" id="1902587at2759"/>
<evidence type="ECO:0000259" key="10">
    <source>
        <dbReference type="PROSITE" id="PS50059"/>
    </source>
</evidence>
<dbReference type="SUPFAM" id="SSF48452">
    <property type="entry name" value="TPR-like"/>
    <property type="match status" value="1"/>
</dbReference>
<comment type="catalytic activity">
    <reaction evidence="1 7">
        <text>[protein]-peptidylproline (omega=180) = [protein]-peptidylproline (omega=0)</text>
        <dbReference type="Rhea" id="RHEA:16237"/>
        <dbReference type="Rhea" id="RHEA-COMP:10747"/>
        <dbReference type="Rhea" id="RHEA-COMP:10748"/>
        <dbReference type="ChEBI" id="CHEBI:83833"/>
        <dbReference type="ChEBI" id="CHEBI:83834"/>
        <dbReference type="EC" id="5.2.1.8"/>
    </reaction>
</comment>
<dbReference type="InterPro" id="IPR001179">
    <property type="entry name" value="PPIase_FKBP_dom"/>
</dbReference>
<accession>A0A9P6PSE8</accession>
<dbReference type="InterPro" id="IPR046357">
    <property type="entry name" value="PPIase_dom_sf"/>
</dbReference>
<dbReference type="InterPro" id="IPR050754">
    <property type="entry name" value="FKBP4/5/8-like"/>
</dbReference>
<evidence type="ECO:0000313" key="12">
    <source>
        <dbReference type="Proteomes" id="UP000807716"/>
    </source>
</evidence>
<evidence type="ECO:0000256" key="5">
    <source>
        <dbReference type="ARBA" id="ARBA00023110"/>
    </source>
</evidence>
<dbReference type="PROSITE" id="PS50059">
    <property type="entry name" value="FKBP_PPIASE"/>
    <property type="match status" value="1"/>
</dbReference>
<name>A0A9P6PSE8_9FUNG</name>
<gene>
    <name evidence="11" type="ORF">DFQ27_007697</name>
</gene>